<reference evidence="2 3" key="1">
    <citation type="submission" date="2020-06" db="EMBL/GenBank/DDBJ databases">
        <title>Description of novel acetic acid bacteria.</title>
        <authorList>
            <person name="Sombolestani A."/>
        </authorList>
    </citation>
    <scope>NUCLEOTIDE SEQUENCE [LARGE SCALE GENOMIC DNA]</scope>
    <source>
        <strain evidence="2 3">LMG 27010</strain>
    </source>
</reference>
<dbReference type="InterPro" id="IPR036691">
    <property type="entry name" value="Endo/exonu/phosph_ase_sf"/>
</dbReference>
<dbReference type="EMBL" id="JABXXR010000053">
    <property type="protein sequence ID" value="NVN40607.1"/>
    <property type="molecule type" value="Genomic_DNA"/>
</dbReference>
<dbReference type="RefSeq" id="WP_176613564.1">
    <property type="nucleotide sequence ID" value="NZ_JABXXR010000053.1"/>
</dbReference>
<dbReference type="SUPFAM" id="SSF56219">
    <property type="entry name" value="DNase I-like"/>
    <property type="match status" value="1"/>
</dbReference>
<name>A0A850P7N1_9PROT</name>
<evidence type="ECO:0008006" key="4">
    <source>
        <dbReference type="Google" id="ProtNLM"/>
    </source>
</evidence>
<evidence type="ECO:0000313" key="2">
    <source>
        <dbReference type="EMBL" id="NVN40607.1"/>
    </source>
</evidence>
<accession>A0A850P7N1</accession>
<feature type="region of interest" description="Disordered" evidence="1">
    <location>
        <begin position="338"/>
        <end position="364"/>
    </location>
</feature>
<evidence type="ECO:0000313" key="3">
    <source>
        <dbReference type="Proteomes" id="UP000585665"/>
    </source>
</evidence>
<feature type="region of interest" description="Disordered" evidence="1">
    <location>
        <begin position="18"/>
        <end position="43"/>
    </location>
</feature>
<organism evidence="2 3">
    <name type="scientific">Ameyamaea chiangmaiensis</name>
    <dbReference type="NCBI Taxonomy" id="442969"/>
    <lineage>
        <taxon>Bacteria</taxon>
        <taxon>Pseudomonadati</taxon>
        <taxon>Pseudomonadota</taxon>
        <taxon>Alphaproteobacteria</taxon>
        <taxon>Acetobacterales</taxon>
        <taxon>Acetobacteraceae</taxon>
        <taxon>Ameyamaea</taxon>
    </lineage>
</organism>
<gene>
    <name evidence="2" type="ORF">HUK82_08525</name>
</gene>
<protein>
    <recommendedName>
        <fullName evidence="4">Endonuclease/exonuclease/phosphatase domain-containing protein</fullName>
    </recommendedName>
</protein>
<proteinExistence type="predicted"/>
<keyword evidence="3" id="KW-1185">Reference proteome</keyword>
<evidence type="ECO:0000256" key="1">
    <source>
        <dbReference type="SAM" id="MobiDB-lite"/>
    </source>
</evidence>
<dbReference type="AlphaFoldDB" id="A0A850P7N1"/>
<sequence length="364" mass="39263">MNKSTIIVYHSLEATGAGINPSVRSQNLSPRSHSNTQHTHNDRDYIDMKRDSVRRYGYPDAETFCAPAERARYPQKPQAPLATTQWDEHAGRVVQHLGVLRGTADRSARASDDAELQRRTGMFRSASRQKFGRDADLTVLGEAVLDDPSYTARLNGNRADPAHYEAQSILSPNRKTSNAFSVVDGFDSGSALNFSSRATVVASGQSFVVVGINGLRVAFVHTPNSVANTPGARDFYAGVLATGSVDILLGDTNRNGMIAQLLGPDYRNILPSQMTTVARPDGFPGGKTNSTRTKPFDQIVYNPETTEMVSAHFIPSDISGATISDHFGLILCARKKAGGGKKRDAQSMTGGVGTDSGAPHKKQR</sequence>
<feature type="compositionally biased region" description="Polar residues" evidence="1">
    <location>
        <begin position="22"/>
        <end position="38"/>
    </location>
</feature>
<dbReference type="Proteomes" id="UP000585665">
    <property type="component" value="Unassembled WGS sequence"/>
</dbReference>
<comment type="caution">
    <text evidence="2">The sequence shown here is derived from an EMBL/GenBank/DDBJ whole genome shotgun (WGS) entry which is preliminary data.</text>
</comment>